<dbReference type="Proteomes" id="UP000008068">
    <property type="component" value="Unassembled WGS sequence"/>
</dbReference>
<organism evidence="2">
    <name type="scientific">Caenorhabditis brenneri</name>
    <name type="common">Nematode worm</name>
    <dbReference type="NCBI Taxonomy" id="135651"/>
    <lineage>
        <taxon>Eukaryota</taxon>
        <taxon>Metazoa</taxon>
        <taxon>Ecdysozoa</taxon>
        <taxon>Nematoda</taxon>
        <taxon>Chromadorea</taxon>
        <taxon>Rhabditida</taxon>
        <taxon>Rhabditina</taxon>
        <taxon>Rhabditomorpha</taxon>
        <taxon>Rhabditoidea</taxon>
        <taxon>Rhabditidae</taxon>
        <taxon>Peloderinae</taxon>
        <taxon>Caenorhabditis</taxon>
    </lineage>
</organism>
<evidence type="ECO:0000313" key="2">
    <source>
        <dbReference type="Proteomes" id="UP000008068"/>
    </source>
</evidence>
<dbReference type="AlphaFoldDB" id="G0MB49"/>
<gene>
    <name evidence="1" type="ORF">CAEBREN_07211</name>
</gene>
<dbReference type="InParanoid" id="G0MB49"/>
<dbReference type="EMBL" id="GL379788">
    <property type="protein sequence ID" value="EGT40654.1"/>
    <property type="molecule type" value="Genomic_DNA"/>
</dbReference>
<sequence>MNTVEVYKLLYKRQVKYSE</sequence>
<name>G0MB49_CAEBE</name>
<accession>G0MB49</accession>
<evidence type="ECO:0000313" key="1">
    <source>
        <dbReference type="EMBL" id="EGT40654.1"/>
    </source>
</evidence>
<protein>
    <submittedName>
        <fullName evidence="1">Uncharacterized protein</fullName>
    </submittedName>
</protein>
<keyword evidence="2" id="KW-1185">Reference proteome</keyword>
<reference evidence="2" key="1">
    <citation type="submission" date="2011-07" db="EMBL/GenBank/DDBJ databases">
        <authorList>
            <consortium name="Caenorhabditis brenneri Sequencing and Analysis Consortium"/>
            <person name="Wilson R.K."/>
        </authorList>
    </citation>
    <scope>NUCLEOTIDE SEQUENCE [LARGE SCALE GENOMIC DNA]</scope>
    <source>
        <strain evidence="2">PB2801</strain>
    </source>
</reference>
<proteinExistence type="predicted"/>